<sequence>MTSPSYPPLAQHAATDMLRVGRRRRTVLFSVLAVIVVLAFIAIAAIARLNGNLTVVQLSAGQDFESSLSGANVQVGTEPLNVLVLGSDGRDAGEGRFGDDDGTRRSDSMMLVHIAGNNERIDAVQIPRDTLVTMPACQDVGHGAFAGGYGLVNVAYNYGEHCSVLAVEALTGVDIDHVVSLNFDGFETVVDAVGGIQVCLDEPIRDGHSMLDLPAGQQELGGQDALALARVRYVIGDGSDISRLENQQMVMSAIVQRATATEVLARPDRLYGLVDAITSSLTVDEGLNSVTRLAGLAMRINAVGMENITFVTMPWAQAVSDPNRIDPAPEAQLVWDALIADEPINLAPAEDEDADMVEDPETGMIAEATPAPDDFTDGFTDAESTADQIEATARTADAAICG</sequence>
<dbReference type="RefSeq" id="WP_241245082.1">
    <property type="nucleotide sequence ID" value="NZ_CP049253.1"/>
</dbReference>
<keyword evidence="2" id="KW-0472">Membrane</keyword>
<name>A0ABS4ZJ83_9MICO</name>
<dbReference type="EMBL" id="JAGIOL010000001">
    <property type="protein sequence ID" value="MBP2437331.1"/>
    <property type="molecule type" value="Genomic_DNA"/>
</dbReference>
<reference evidence="4 5" key="1">
    <citation type="submission" date="2021-03" db="EMBL/GenBank/DDBJ databases">
        <title>Sequencing the genomes of 1000 actinobacteria strains.</title>
        <authorList>
            <person name="Klenk H.-P."/>
        </authorList>
    </citation>
    <scope>NUCLEOTIDE SEQUENCE [LARGE SCALE GENOMIC DNA]</scope>
    <source>
        <strain evidence="4 5">DSM 24221</strain>
    </source>
</reference>
<protein>
    <submittedName>
        <fullName evidence="4">LCP family protein required for cell wall assembly</fullName>
    </submittedName>
</protein>
<dbReference type="InterPro" id="IPR004474">
    <property type="entry name" value="LytR_CpsA_psr"/>
</dbReference>
<feature type="domain" description="Cell envelope-related transcriptional attenuator" evidence="3">
    <location>
        <begin position="105"/>
        <end position="258"/>
    </location>
</feature>
<dbReference type="PANTHER" id="PTHR33392">
    <property type="entry name" value="POLYISOPRENYL-TEICHOIC ACID--PEPTIDOGLYCAN TEICHOIC ACID TRANSFERASE TAGU"/>
    <property type="match status" value="1"/>
</dbReference>
<dbReference type="Gene3D" id="3.40.630.190">
    <property type="entry name" value="LCP protein"/>
    <property type="match status" value="1"/>
</dbReference>
<keyword evidence="2" id="KW-0812">Transmembrane</keyword>
<organism evidence="4 5">
    <name type="scientific">Microbacterium amylolyticum</name>
    <dbReference type="NCBI Taxonomy" id="936337"/>
    <lineage>
        <taxon>Bacteria</taxon>
        <taxon>Bacillati</taxon>
        <taxon>Actinomycetota</taxon>
        <taxon>Actinomycetes</taxon>
        <taxon>Micrococcales</taxon>
        <taxon>Microbacteriaceae</taxon>
        <taxon>Microbacterium</taxon>
    </lineage>
</organism>
<evidence type="ECO:0000313" key="5">
    <source>
        <dbReference type="Proteomes" id="UP001519362"/>
    </source>
</evidence>
<comment type="caution">
    <text evidence="4">The sequence shown here is derived from an EMBL/GenBank/DDBJ whole genome shotgun (WGS) entry which is preliminary data.</text>
</comment>
<evidence type="ECO:0000256" key="1">
    <source>
        <dbReference type="ARBA" id="ARBA00006068"/>
    </source>
</evidence>
<comment type="similarity">
    <text evidence="1">Belongs to the LytR/CpsA/Psr (LCP) family.</text>
</comment>
<feature type="transmembrane region" description="Helical" evidence="2">
    <location>
        <begin position="27"/>
        <end position="47"/>
    </location>
</feature>
<dbReference type="Pfam" id="PF03816">
    <property type="entry name" value="LytR_cpsA_psr"/>
    <property type="match status" value="1"/>
</dbReference>
<evidence type="ECO:0000256" key="2">
    <source>
        <dbReference type="SAM" id="Phobius"/>
    </source>
</evidence>
<dbReference type="PANTHER" id="PTHR33392:SF6">
    <property type="entry name" value="POLYISOPRENYL-TEICHOIC ACID--PEPTIDOGLYCAN TEICHOIC ACID TRANSFERASE TAGU"/>
    <property type="match status" value="1"/>
</dbReference>
<accession>A0ABS4ZJ83</accession>
<keyword evidence="2" id="KW-1133">Transmembrane helix</keyword>
<gene>
    <name evidence="4" type="ORF">JOF34_001917</name>
</gene>
<dbReference type="NCBIfam" id="TIGR00350">
    <property type="entry name" value="lytR_cpsA_psr"/>
    <property type="match status" value="1"/>
</dbReference>
<proteinExistence type="inferred from homology"/>
<dbReference type="Proteomes" id="UP001519362">
    <property type="component" value="Unassembled WGS sequence"/>
</dbReference>
<evidence type="ECO:0000259" key="3">
    <source>
        <dbReference type="Pfam" id="PF03816"/>
    </source>
</evidence>
<evidence type="ECO:0000313" key="4">
    <source>
        <dbReference type="EMBL" id="MBP2437331.1"/>
    </source>
</evidence>
<keyword evidence="5" id="KW-1185">Reference proteome</keyword>
<dbReference type="InterPro" id="IPR050922">
    <property type="entry name" value="LytR/CpsA/Psr_CW_biosynth"/>
</dbReference>